<keyword evidence="5" id="KW-1185">Reference proteome</keyword>
<keyword evidence="2" id="KW-0472">Membrane</keyword>
<feature type="compositionally biased region" description="Acidic residues" evidence="1">
    <location>
        <begin position="99"/>
        <end position="119"/>
    </location>
</feature>
<evidence type="ECO:0000256" key="2">
    <source>
        <dbReference type="SAM" id="Phobius"/>
    </source>
</evidence>
<keyword evidence="2" id="KW-0812">Transmembrane</keyword>
<name>A0ABR3FPT2_9AGAR</name>
<protein>
    <recommendedName>
        <fullName evidence="3">SAP domain-containing protein</fullName>
    </recommendedName>
</protein>
<dbReference type="PANTHER" id="PTHR41807:SF1">
    <property type="entry name" value="GLUTATHIONE TRANSFERASE 3"/>
    <property type="match status" value="1"/>
</dbReference>
<dbReference type="Pfam" id="PF02037">
    <property type="entry name" value="SAP"/>
    <property type="match status" value="1"/>
</dbReference>
<feature type="domain" description="SAP" evidence="3">
    <location>
        <begin position="10"/>
        <end position="44"/>
    </location>
</feature>
<dbReference type="InterPro" id="IPR038872">
    <property type="entry name" value="Put_GTT3"/>
</dbReference>
<dbReference type="InterPro" id="IPR003034">
    <property type="entry name" value="SAP_dom"/>
</dbReference>
<organism evidence="4 5">
    <name type="scientific">Marasmius crinis-equi</name>
    <dbReference type="NCBI Taxonomy" id="585013"/>
    <lineage>
        <taxon>Eukaryota</taxon>
        <taxon>Fungi</taxon>
        <taxon>Dikarya</taxon>
        <taxon>Basidiomycota</taxon>
        <taxon>Agaricomycotina</taxon>
        <taxon>Agaricomycetes</taxon>
        <taxon>Agaricomycetidae</taxon>
        <taxon>Agaricales</taxon>
        <taxon>Marasmiineae</taxon>
        <taxon>Marasmiaceae</taxon>
        <taxon>Marasmius</taxon>
    </lineage>
</organism>
<feature type="compositionally biased region" description="Basic and acidic residues" evidence="1">
    <location>
        <begin position="71"/>
        <end position="89"/>
    </location>
</feature>
<accession>A0ABR3FPT2</accession>
<evidence type="ECO:0000313" key="5">
    <source>
        <dbReference type="Proteomes" id="UP001465976"/>
    </source>
</evidence>
<reference evidence="4 5" key="1">
    <citation type="submission" date="2024-02" db="EMBL/GenBank/DDBJ databases">
        <title>A draft genome for the cacao thread blight pathogen Marasmius crinis-equi.</title>
        <authorList>
            <person name="Cohen S.P."/>
            <person name="Baruah I.K."/>
            <person name="Amoako-Attah I."/>
            <person name="Bukari Y."/>
            <person name="Meinhardt L.W."/>
            <person name="Bailey B.A."/>
        </authorList>
    </citation>
    <scope>NUCLEOTIDE SEQUENCE [LARGE SCALE GENOMIC DNA]</scope>
    <source>
        <strain evidence="4 5">GH-76</strain>
    </source>
</reference>
<keyword evidence="2" id="KW-1133">Transmembrane helix</keyword>
<dbReference type="EMBL" id="JBAHYK010000174">
    <property type="protein sequence ID" value="KAL0577177.1"/>
    <property type="molecule type" value="Genomic_DNA"/>
</dbReference>
<dbReference type="Proteomes" id="UP001465976">
    <property type="component" value="Unassembled WGS sequence"/>
</dbReference>
<dbReference type="PANTHER" id="PTHR41807">
    <property type="entry name" value="GLUTATHIONE TRANSFERASE 3"/>
    <property type="match status" value="1"/>
</dbReference>
<evidence type="ECO:0000313" key="4">
    <source>
        <dbReference type="EMBL" id="KAL0577177.1"/>
    </source>
</evidence>
<feature type="region of interest" description="Disordered" evidence="1">
    <location>
        <begin position="55"/>
        <end position="133"/>
    </location>
</feature>
<dbReference type="PROSITE" id="PS50800">
    <property type="entry name" value="SAP"/>
    <property type="match status" value="1"/>
</dbReference>
<gene>
    <name evidence="4" type="ORF">V5O48_004816</name>
</gene>
<feature type="transmembrane region" description="Helical" evidence="2">
    <location>
        <begin position="181"/>
        <end position="204"/>
    </location>
</feature>
<comment type="caution">
    <text evidence="4">The sequence shown here is derived from an EMBL/GenBank/DDBJ whole genome shotgun (WGS) entry which is preliminary data.</text>
</comment>
<feature type="transmembrane region" description="Helical" evidence="2">
    <location>
        <begin position="237"/>
        <end position="257"/>
    </location>
</feature>
<proteinExistence type="predicted"/>
<evidence type="ECO:0000256" key="1">
    <source>
        <dbReference type="SAM" id="MobiDB-lite"/>
    </source>
</evidence>
<dbReference type="SMART" id="SM00513">
    <property type="entry name" value="SAP"/>
    <property type="match status" value="1"/>
</dbReference>
<sequence>MPPTTYTGSLQSKKKSELQSLASDLRLSDDGTREELQQRIKKHLDAKQSKLEEDARFVGLYGRRRKGSAQPEKRSEPIAESTPVKDLREVSTFLKNPIEEEDEEEQDVEDVEDSVDDAQDLSLSNLPPLPPSADTSTVITKSMLIVNEVQKPALDVAEVDPLIVTSNELLLKSRSFLSNSLNIWSITAVLELSYILTAIIPWQYVSLSQSSSLPIPLPPSLDTLGDLYFWKCTSIVVWHWFIPSLLIPAIAGTLISFSPRPQSPTTPLPFDPLTASIVRLAAHLAYPYQPGAVCGRADVLGLQARTIAAGVGVAFAFAEVITAAGVQQPPLPPIPSIPSVD</sequence>
<evidence type="ECO:0000259" key="3">
    <source>
        <dbReference type="PROSITE" id="PS50800"/>
    </source>
</evidence>